<feature type="coiled-coil region" evidence="1">
    <location>
        <begin position="79"/>
        <end position="113"/>
    </location>
</feature>
<evidence type="ECO:0000256" key="2">
    <source>
        <dbReference type="SAM" id="MobiDB-lite"/>
    </source>
</evidence>
<reference evidence="3 4" key="1">
    <citation type="submission" date="2024-04" db="EMBL/GenBank/DDBJ databases">
        <authorList>
            <person name="Waldvogel A.-M."/>
            <person name="Schoenle A."/>
        </authorList>
    </citation>
    <scope>NUCLEOTIDE SEQUENCE [LARGE SCALE GENOMIC DNA]</scope>
</reference>
<evidence type="ECO:0000313" key="3">
    <source>
        <dbReference type="EMBL" id="CAL1576649.1"/>
    </source>
</evidence>
<dbReference type="AlphaFoldDB" id="A0AAV2JN58"/>
<proteinExistence type="predicted"/>
<protein>
    <submittedName>
        <fullName evidence="3">Uncharacterized protein</fullName>
    </submittedName>
</protein>
<evidence type="ECO:0000313" key="4">
    <source>
        <dbReference type="Proteomes" id="UP001497482"/>
    </source>
</evidence>
<feature type="region of interest" description="Disordered" evidence="2">
    <location>
        <begin position="1"/>
        <end position="34"/>
    </location>
</feature>
<dbReference type="Proteomes" id="UP001497482">
    <property type="component" value="Chromosome 12"/>
</dbReference>
<keyword evidence="4" id="KW-1185">Reference proteome</keyword>
<feature type="region of interest" description="Disordered" evidence="2">
    <location>
        <begin position="40"/>
        <end position="59"/>
    </location>
</feature>
<organism evidence="3 4">
    <name type="scientific">Knipowitschia caucasica</name>
    <name type="common">Caucasian dwarf goby</name>
    <name type="synonym">Pomatoschistus caucasicus</name>
    <dbReference type="NCBI Taxonomy" id="637954"/>
    <lineage>
        <taxon>Eukaryota</taxon>
        <taxon>Metazoa</taxon>
        <taxon>Chordata</taxon>
        <taxon>Craniata</taxon>
        <taxon>Vertebrata</taxon>
        <taxon>Euteleostomi</taxon>
        <taxon>Actinopterygii</taxon>
        <taxon>Neopterygii</taxon>
        <taxon>Teleostei</taxon>
        <taxon>Neoteleostei</taxon>
        <taxon>Acanthomorphata</taxon>
        <taxon>Gobiaria</taxon>
        <taxon>Gobiiformes</taxon>
        <taxon>Gobioidei</taxon>
        <taxon>Gobiidae</taxon>
        <taxon>Gobiinae</taxon>
        <taxon>Knipowitschia</taxon>
    </lineage>
</organism>
<evidence type="ECO:0000256" key="1">
    <source>
        <dbReference type="SAM" id="Coils"/>
    </source>
</evidence>
<accession>A0AAV2JN58</accession>
<dbReference type="Gene3D" id="3.30.250.20">
    <property type="entry name" value="L1 transposable element, C-terminal domain"/>
    <property type="match status" value="1"/>
</dbReference>
<feature type="compositionally biased region" description="Basic and acidic residues" evidence="2">
    <location>
        <begin position="1"/>
        <end position="10"/>
    </location>
</feature>
<name>A0AAV2JN58_KNICA</name>
<feature type="region of interest" description="Disordered" evidence="2">
    <location>
        <begin position="207"/>
        <end position="229"/>
    </location>
</feature>
<sequence>MNTRLREKEALVSNPKPQRKASKGFKNDETKVGQKQLTLTEAMANDATQTPLKPTEEASTENVVLAELRKLRQENASSFREFKDTSNRLETKLEELNQKTESLEERVMETENRAWKQRDIQYTDNKVYFDQDYSSDVQRKRKRVRDVIKKLQECNIKAQSPYPAQLRIFLASGTKVFPSLLVARSTLEELGVTVDIDDREALEMELAQNSWTSQPGGKRRGQHQLKDKR</sequence>
<gene>
    <name evidence="3" type="ORF">KC01_LOCUS8065</name>
</gene>
<feature type="compositionally biased region" description="Basic residues" evidence="2">
    <location>
        <begin position="217"/>
        <end position="229"/>
    </location>
</feature>
<keyword evidence="1" id="KW-0175">Coiled coil</keyword>
<dbReference type="EMBL" id="OZ035834">
    <property type="protein sequence ID" value="CAL1576649.1"/>
    <property type="molecule type" value="Genomic_DNA"/>
</dbReference>
<dbReference type="InterPro" id="IPR042566">
    <property type="entry name" value="L1_C"/>
</dbReference>